<dbReference type="WBParaSite" id="PSAMB.scaffold491size49542.g6344.t1">
    <property type="protein sequence ID" value="PSAMB.scaffold491size49542.g6344.t1"/>
    <property type="gene ID" value="PSAMB.scaffold491size49542.g6344"/>
</dbReference>
<keyword evidence="1" id="KW-1133">Transmembrane helix</keyword>
<feature type="transmembrane region" description="Helical" evidence="1">
    <location>
        <begin position="46"/>
        <end position="74"/>
    </location>
</feature>
<organism evidence="2 3">
    <name type="scientific">Plectus sambesii</name>
    <dbReference type="NCBI Taxonomy" id="2011161"/>
    <lineage>
        <taxon>Eukaryota</taxon>
        <taxon>Metazoa</taxon>
        <taxon>Ecdysozoa</taxon>
        <taxon>Nematoda</taxon>
        <taxon>Chromadorea</taxon>
        <taxon>Plectida</taxon>
        <taxon>Plectina</taxon>
        <taxon>Plectoidea</taxon>
        <taxon>Plectidae</taxon>
        <taxon>Plectus</taxon>
    </lineage>
</organism>
<evidence type="ECO:0000256" key="1">
    <source>
        <dbReference type="SAM" id="Phobius"/>
    </source>
</evidence>
<accession>A0A914WPF3</accession>
<dbReference type="Proteomes" id="UP000887566">
    <property type="component" value="Unplaced"/>
</dbReference>
<keyword evidence="1" id="KW-0812">Transmembrane</keyword>
<evidence type="ECO:0000313" key="3">
    <source>
        <dbReference type="WBParaSite" id="PSAMB.scaffold491size49542.g6344.t1"/>
    </source>
</evidence>
<name>A0A914WPF3_9BILA</name>
<dbReference type="AlphaFoldDB" id="A0A914WPF3"/>
<sequence>MNPRNVVAEASAAILSGSDSRNENEVEVAPLIIRSPRPFMLEEASLLPAGSMALASFFLIAMVWVFRVMVFWYCRKLRVEEGRKHKIIMTVNTKEIVFRNINSSAQK</sequence>
<reference evidence="3" key="1">
    <citation type="submission" date="2022-11" db="UniProtKB">
        <authorList>
            <consortium name="WormBaseParasite"/>
        </authorList>
    </citation>
    <scope>IDENTIFICATION</scope>
</reference>
<protein>
    <submittedName>
        <fullName evidence="3">Uncharacterized protein</fullName>
    </submittedName>
</protein>
<proteinExistence type="predicted"/>
<keyword evidence="2" id="KW-1185">Reference proteome</keyword>
<keyword evidence="1" id="KW-0472">Membrane</keyword>
<evidence type="ECO:0000313" key="2">
    <source>
        <dbReference type="Proteomes" id="UP000887566"/>
    </source>
</evidence>